<dbReference type="OrthoDB" id="5328543at2"/>
<proteinExistence type="predicted"/>
<comment type="caution">
    <text evidence="1">The sequence shown here is derived from an EMBL/GenBank/DDBJ whole genome shotgun (WGS) entry which is preliminary data.</text>
</comment>
<dbReference type="RefSeq" id="WP_131893949.1">
    <property type="nucleotide sequence ID" value="NZ_SMKU01000070.1"/>
</dbReference>
<protein>
    <submittedName>
        <fullName evidence="1">Uncharacterized protein</fullName>
    </submittedName>
</protein>
<reference evidence="1 2" key="1">
    <citation type="submission" date="2019-03" db="EMBL/GenBank/DDBJ databases">
        <title>Draft genome sequences of novel Actinobacteria.</title>
        <authorList>
            <person name="Sahin N."/>
            <person name="Ay H."/>
            <person name="Saygin H."/>
        </authorList>
    </citation>
    <scope>NUCLEOTIDE SEQUENCE [LARGE SCALE GENOMIC DNA]</scope>
    <source>
        <strain evidence="1 2">H3C3</strain>
    </source>
</reference>
<evidence type="ECO:0000313" key="2">
    <source>
        <dbReference type="Proteomes" id="UP000294513"/>
    </source>
</evidence>
<evidence type="ECO:0000313" key="1">
    <source>
        <dbReference type="EMBL" id="TDD87547.1"/>
    </source>
</evidence>
<name>A0A4V2YX07_9ACTN</name>
<sequence>MTITPEKTAEAVKDPRDLVSPETFSKLVRFMVTRHRVTVRYAERVMEQTLVYLKAVADNPAVRIVPDVAVDPGWHCLIEHTHEYAEFCERVAGRFIHHVPIMIEDISSGAAMARTVPALHATGYPVDMEFWSTGETCCPENPCV</sequence>
<dbReference type="EMBL" id="SMKU01000070">
    <property type="protein sequence ID" value="TDD87547.1"/>
    <property type="molecule type" value="Genomic_DNA"/>
</dbReference>
<organism evidence="1 2">
    <name type="scientific">Actinomadura rubrisoli</name>
    <dbReference type="NCBI Taxonomy" id="2530368"/>
    <lineage>
        <taxon>Bacteria</taxon>
        <taxon>Bacillati</taxon>
        <taxon>Actinomycetota</taxon>
        <taxon>Actinomycetes</taxon>
        <taxon>Streptosporangiales</taxon>
        <taxon>Thermomonosporaceae</taxon>
        <taxon>Actinomadura</taxon>
    </lineage>
</organism>
<dbReference type="AlphaFoldDB" id="A0A4V2YX07"/>
<gene>
    <name evidence="1" type="ORF">E1298_15995</name>
</gene>
<keyword evidence="2" id="KW-1185">Reference proteome</keyword>
<accession>A0A4V2YX07</accession>
<dbReference type="Proteomes" id="UP000294513">
    <property type="component" value="Unassembled WGS sequence"/>
</dbReference>